<dbReference type="EMBL" id="MSFK01000005">
    <property type="protein sequence ID" value="PWY94081.1"/>
    <property type="molecule type" value="Genomic_DNA"/>
</dbReference>
<dbReference type="GeneID" id="37117623"/>
<reference evidence="2 3" key="1">
    <citation type="submission" date="2016-12" db="EMBL/GenBank/DDBJ databases">
        <title>The genomes of Aspergillus section Nigri reveals drivers in fungal speciation.</title>
        <authorList>
            <consortium name="DOE Joint Genome Institute"/>
            <person name="Vesth T.C."/>
            <person name="Nybo J."/>
            <person name="Theobald S."/>
            <person name="Brandl J."/>
            <person name="Frisvad J.C."/>
            <person name="Nielsen K.F."/>
            <person name="Lyhne E.K."/>
            <person name="Kogle M.E."/>
            <person name="Kuo A."/>
            <person name="Riley R."/>
            <person name="Clum A."/>
            <person name="Nolan M."/>
            <person name="Lipzen A."/>
            <person name="Salamov A."/>
            <person name="Henrissat B."/>
            <person name="Wiebenga A."/>
            <person name="De Vries R.P."/>
            <person name="Grigoriev I.V."/>
            <person name="Mortensen U.H."/>
            <person name="Andersen M.R."/>
            <person name="Baker S.E."/>
        </authorList>
    </citation>
    <scope>NUCLEOTIDE SEQUENCE [LARGE SCALE GENOMIC DNA]</scope>
    <source>
        <strain evidence="2 3">CBS 115572</strain>
    </source>
</reference>
<dbReference type="OrthoDB" id="10555062at2759"/>
<accession>A0A317X7B2</accession>
<protein>
    <submittedName>
        <fullName evidence="2">Uncharacterized protein</fullName>
    </submittedName>
</protein>
<dbReference type="AlphaFoldDB" id="A0A317X7B2"/>
<feature type="region of interest" description="Disordered" evidence="1">
    <location>
        <begin position="1"/>
        <end position="72"/>
    </location>
</feature>
<proteinExistence type="predicted"/>
<dbReference type="RefSeq" id="XP_025470842.1">
    <property type="nucleotide sequence ID" value="XM_025615480.1"/>
</dbReference>
<evidence type="ECO:0000256" key="1">
    <source>
        <dbReference type="SAM" id="MobiDB-lite"/>
    </source>
</evidence>
<keyword evidence="3" id="KW-1185">Reference proteome</keyword>
<feature type="compositionally biased region" description="Polar residues" evidence="1">
    <location>
        <begin position="1"/>
        <end position="15"/>
    </location>
</feature>
<name>A0A317X7B2_9EURO</name>
<sequence>MGASLSTEATVSPTEINLGPRRRDIRPGSSLGAQADDTEGRPSGHPAAVGVKPPNSGQKKKSRNGGRQGTQKCRLLGFPVLPYGPSLSPAPIGSACDPGPPRDHLITPSGKSYQTFASGNDTSRRLTLFLATVPVDALV</sequence>
<evidence type="ECO:0000313" key="3">
    <source>
        <dbReference type="Proteomes" id="UP000246702"/>
    </source>
</evidence>
<organism evidence="2 3">
    <name type="scientific">Aspergillus sclerotioniger CBS 115572</name>
    <dbReference type="NCBI Taxonomy" id="1450535"/>
    <lineage>
        <taxon>Eukaryota</taxon>
        <taxon>Fungi</taxon>
        <taxon>Dikarya</taxon>
        <taxon>Ascomycota</taxon>
        <taxon>Pezizomycotina</taxon>
        <taxon>Eurotiomycetes</taxon>
        <taxon>Eurotiomycetidae</taxon>
        <taxon>Eurotiales</taxon>
        <taxon>Aspergillaceae</taxon>
        <taxon>Aspergillus</taxon>
        <taxon>Aspergillus subgen. Circumdati</taxon>
    </lineage>
</organism>
<comment type="caution">
    <text evidence="2">The sequence shown here is derived from an EMBL/GenBank/DDBJ whole genome shotgun (WGS) entry which is preliminary data.</text>
</comment>
<evidence type="ECO:0000313" key="2">
    <source>
        <dbReference type="EMBL" id="PWY94081.1"/>
    </source>
</evidence>
<dbReference type="Proteomes" id="UP000246702">
    <property type="component" value="Unassembled WGS sequence"/>
</dbReference>
<gene>
    <name evidence="2" type="ORF">BO94DRAFT_582487</name>
</gene>